<dbReference type="AlphaFoldDB" id="A0ABD1TC54"/>
<dbReference type="EMBL" id="JBFOLJ010000009">
    <property type="protein sequence ID" value="KAL2510313.1"/>
    <property type="molecule type" value="Genomic_DNA"/>
</dbReference>
<name>A0ABD1TC54_9LAMI</name>
<evidence type="ECO:0000313" key="1">
    <source>
        <dbReference type="EMBL" id="KAL2510313.1"/>
    </source>
</evidence>
<sequence>MLKRVVGLLISSLGSTDRLCIIAFAATPKRLMPLRRMMAQGQGLARSIIDRLVCSQEPVVDAFSKCISGLLSVVVQDLKFQIGFSHSSDPAEISTIYSCHVRPTVMNSSYILVGDLYADEEREYLVEMKVPISSSTIVGSRSHHHMFWLDAVIRTQQPRN</sequence>
<dbReference type="InterPro" id="IPR051266">
    <property type="entry name" value="CLCR"/>
</dbReference>
<gene>
    <name evidence="1" type="ORF">Fot_33960</name>
</gene>
<dbReference type="PANTHER" id="PTHR10579">
    <property type="entry name" value="CALCIUM-ACTIVATED CHLORIDE CHANNEL REGULATOR"/>
    <property type="match status" value="1"/>
</dbReference>
<evidence type="ECO:0000313" key="2">
    <source>
        <dbReference type="Proteomes" id="UP001604277"/>
    </source>
</evidence>
<reference evidence="2" key="1">
    <citation type="submission" date="2024-07" db="EMBL/GenBank/DDBJ databases">
        <title>Two chromosome-level genome assemblies of Korean endemic species Abeliophyllum distichum and Forsythia ovata (Oleaceae).</title>
        <authorList>
            <person name="Jang H."/>
        </authorList>
    </citation>
    <scope>NUCLEOTIDE SEQUENCE [LARGE SCALE GENOMIC DNA]</scope>
</reference>
<organism evidence="1 2">
    <name type="scientific">Forsythia ovata</name>
    <dbReference type="NCBI Taxonomy" id="205694"/>
    <lineage>
        <taxon>Eukaryota</taxon>
        <taxon>Viridiplantae</taxon>
        <taxon>Streptophyta</taxon>
        <taxon>Embryophyta</taxon>
        <taxon>Tracheophyta</taxon>
        <taxon>Spermatophyta</taxon>
        <taxon>Magnoliopsida</taxon>
        <taxon>eudicotyledons</taxon>
        <taxon>Gunneridae</taxon>
        <taxon>Pentapetalae</taxon>
        <taxon>asterids</taxon>
        <taxon>lamiids</taxon>
        <taxon>Lamiales</taxon>
        <taxon>Oleaceae</taxon>
        <taxon>Forsythieae</taxon>
        <taxon>Forsythia</taxon>
    </lineage>
</organism>
<accession>A0ABD1TC54</accession>
<proteinExistence type="predicted"/>
<keyword evidence="2" id="KW-1185">Reference proteome</keyword>
<dbReference type="Proteomes" id="UP001604277">
    <property type="component" value="Unassembled WGS sequence"/>
</dbReference>
<protein>
    <submittedName>
        <fullName evidence="1">Zinc finger (C3HC4-type RING finger) family protein</fullName>
    </submittedName>
</protein>
<comment type="caution">
    <text evidence="1">The sequence shown here is derived from an EMBL/GenBank/DDBJ whole genome shotgun (WGS) entry which is preliminary data.</text>
</comment>
<dbReference type="PANTHER" id="PTHR10579:SF55">
    <property type="entry name" value="E3 UBIQUITIN-PROTEIN LIGASE WAV3"/>
    <property type="match status" value="1"/>
</dbReference>